<dbReference type="Proteomes" id="UP000015961">
    <property type="component" value="Unassembled WGS sequence"/>
</dbReference>
<dbReference type="AlphaFoldDB" id="S0NQI8"/>
<name>S0NQI8_9ENTE</name>
<dbReference type="InterPro" id="IPR039564">
    <property type="entry name" value="Peptidase_C39-like"/>
</dbReference>
<dbReference type="InterPro" id="IPR013688">
    <property type="entry name" value="GBS_Bsp-like"/>
</dbReference>
<evidence type="ECO:0000313" key="5">
    <source>
        <dbReference type="Proteomes" id="UP000015961"/>
    </source>
</evidence>
<feature type="compositionally biased region" description="Low complexity" evidence="1">
    <location>
        <begin position="245"/>
        <end position="262"/>
    </location>
</feature>
<reference evidence="4 5" key="1">
    <citation type="submission" date="2013-03" db="EMBL/GenBank/DDBJ databases">
        <title>The Genome Sequence of Enterococcus sulfureus ATCC_49903 (PacBio/Illumina hybrid assembly).</title>
        <authorList>
            <consortium name="The Broad Institute Genomics Platform"/>
            <consortium name="The Broad Institute Genome Sequencing Center for Infectious Disease"/>
            <person name="Earl A."/>
            <person name="Russ C."/>
            <person name="Gilmore M."/>
            <person name="Surin D."/>
            <person name="Walker B."/>
            <person name="Young S."/>
            <person name="Zeng Q."/>
            <person name="Gargeya S."/>
            <person name="Fitzgerald M."/>
            <person name="Haas B."/>
            <person name="Abouelleil A."/>
            <person name="Allen A.W."/>
            <person name="Alvarado L."/>
            <person name="Arachchi H.M."/>
            <person name="Berlin A.M."/>
            <person name="Chapman S.B."/>
            <person name="Gainer-Dewar J."/>
            <person name="Goldberg J."/>
            <person name="Griggs A."/>
            <person name="Gujja S."/>
            <person name="Hansen M."/>
            <person name="Howarth C."/>
            <person name="Imamovic A."/>
            <person name="Ireland A."/>
            <person name="Larimer J."/>
            <person name="McCowan C."/>
            <person name="Murphy C."/>
            <person name="Pearson M."/>
            <person name="Poon T.W."/>
            <person name="Priest M."/>
            <person name="Roberts A."/>
            <person name="Saif S."/>
            <person name="Shea T."/>
            <person name="Sisk P."/>
            <person name="Sykes S."/>
            <person name="Wortman J."/>
            <person name="Nusbaum C."/>
            <person name="Birren B."/>
        </authorList>
    </citation>
    <scope>NUCLEOTIDE SEQUENCE [LARGE SCALE GENOMIC DNA]</scope>
    <source>
        <strain evidence="4 5">ATCC 49903</strain>
    </source>
</reference>
<accession>S0NQI8</accession>
<dbReference type="Pfam" id="PF08481">
    <property type="entry name" value="GBS_Bsp-like"/>
    <property type="match status" value="4"/>
</dbReference>
<sequence>MKKRYKVVYISSLLLLSLDATSLLHIPVQAQTQTSPSVSEDDATLANSTTSTSLESIETTTENPSTTNTAISEIVETSEVSSDTQGTPSTEGTPGTTTSISAPLSSKVQAADMTAFAQQEVAFSWQVSSNTLTVASDGTVSVQEAAPTTFSIQAQADQTYVIQNVATNQYLHATTSQEVTKLTTSSQLDAAQRFVFVAMQDGSYALYADQYGYVQVVNNQLVFEQTPPVSAQWQLTVQPSKEVVSTPTESSENGSTTESTQSVVASDSPTKARSLDTANNQVNTQAISKTQMKITITNPNGGNVSGVKFPTWSNANGQDDIKWLEGKKEGNSYSVVVNSAEYYHAGLFNTHIYGVVNGKLVGLGTTSYTLDAAAKNTIVKTPISKTQMKITITNPNGGKVSGVKFPTWSNANGQDDIKWLEGKKEGNSYSVVVNSAEYYHAGLFNTHIYGVVNGKLVGLGTTSYTLDAAAKNTIVQTPISKTQMKITITNPNGGKVSGVKFPTWSNANGQDDIKWLEGKKEGNSYSVVVNSAEYYHAGLFNTHIYGVVNGKLIGLGTTSYTLDAAAKNTIVKTPISKTQMKITITNPNGGKVSGVKFPKWSNANGQDDIKWLEGKKEGNSYSVVVNSADFLHGGLYRTHVYGVVNGKLVGLATTSYSLVQDEVAIRKQKKPVYYSQLDNRWKNRRYGMSTLGPSGCVPSSMAMVLKGCYGINVTPVDTANRIYSYGGFNQKYFGASGPDLVKGMQSYGRSAVVINSLGELNDYLAKGYPVIMYVDVGIGHAIVAHGYSNGTTTIYDPYGQKFYKGQVSTSHLWSRPSQDHVDWAAGRPFFVIK</sequence>
<dbReference type="eggNOG" id="COG5263">
    <property type="taxonomic scope" value="Bacteria"/>
</dbReference>
<dbReference type="EMBL" id="ASWO01000005">
    <property type="protein sequence ID" value="EOT83747.1"/>
    <property type="molecule type" value="Genomic_DNA"/>
</dbReference>
<organism evidence="4 5">
    <name type="scientific">Enterococcus sulfureus ATCC 49903</name>
    <dbReference type="NCBI Taxonomy" id="1140003"/>
    <lineage>
        <taxon>Bacteria</taxon>
        <taxon>Bacillati</taxon>
        <taxon>Bacillota</taxon>
        <taxon>Bacilli</taxon>
        <taxon>Lactobacillales</taxon>
        <taxon>Enterococcaceae</taxon>
        <taxon>Enterococcus</taxon>
    </lineage>
</organism>
<dbReference type="RefSeq" id="WP_016185660.1">
    <property type="nucleotide sequence ID" value="NZ_ASWO01000005.1"/>
</dbReference>
<feature type="domain" description="Peptidase C39-like" evidence="3">
    <location>
        <begin position="673"/>
        <end position="798"/>
    </location>
</feature>
<comment type="caution">
    <text evidence="4">The sequence shown here is derived from an EMBL/GenBank/DDBJ whole genome shotgun (WGS) entry which is preliminary data.</text>
</comment>
<dbReference type="eggNOG" id="COG0860">
    <property type="taxonomic scope" value="Bacteria"/>
</dbReference>
<dbReference type="Pfam" id="PF13529">
    <property type="entry name" value="Peptidase_C39_2"/>
    <property type="match status" value="1"/>
</dbReference>
<keyword evidence="2" id="KW-0732">Signal</keyword>
<feature type="signal peptide" evidence="2">
    <location>
        <begin position="1"/>
        <end position="30"/>
    </location>
</feature>
<proteinExistence type="predicted"/>
<dbReference type="PATRIC" id="fig|1140003.3.peg.1165"/>
<evidence type="ECO:0000313" key="4">
    <source>
        <dbReference type="EMBL" id="EOT83747.1"/>
    </source>
</evidence>
<dbReference type="Gene3D" id="3.90.70.10">
    <property type="entry name" value="Cysteine proteinases"/>
    <property type="match status" value="1"/>
</dbReference>
<dbReference type="OrthoDB" id="2173042at2"/>
<evidence type="ECO:0000256" key="2">
    <source>
        <dbReference type="SAM" id="SignalP"/>
    </source>
</evidence>
<feature type="compositionally biased region" description="Low complexity" evidence="1">
    <location>
        <begin position="48"/>
        <end position="99"/>
    </location>
</feature>
<feature type="region of interest" description="Disordered" evidence="1">
    <location>
        <begin position="243"/>
        <end position="280"/>
    </location>
</feature>
<feature type="chain" id="PRO_5004488495" description="Peptidase C39-like domain-containing protein" evidence="2">
    <location>
        <begin position="31"/>
        <end position="833"/>
    </location>
</feature>
<feature type="region of interest" description="Disordered" evidence="1">
    <location>
        <begin position="31"/>
        <end position="101"/>
    </location>
</feature>
<gene>
    <name evidence="4" type="ORF">I573_01472</name>
</gene>
<dbReference type="Gene3D" id="2.60.40.3760">
    <property type="match status" value="4"/>
</dbReference>
<dbReference type="STRING" id="1140003.OMY_01208"/>
<evidence type="ECO:0000259" key="3">
    <source>
        <dbReference type="Pfam" id="PF13529"/>
    </source>
</evidence>
<keyword evidence="5" id="KW-1185">Reference proteome</keyword>
<evidence type="ECO:0000256" key="1">
    <source>
        <dbReference type="SAM" id="MobiDB-lite"/>
    </source>
</evidence>
<protein>
    <recommendedName>
        <fullName evidence="3">Peptidase C39-like domain-containing protein</fullName>
    </recommendedName>
</protein>
<feature type="compositionally biased region" description="Polar residues" evidence="1">
    <location>
        <begin position="263"/>
        <end position="280"/>
    </location>
</feature>